<feature type="domain" description="CxC5 like cysteine cluster associated with KDZ" evidence="2">
    <location>
        <begin position="6"/>
        <end position="105"/>
    </location>
</feature>
<organism evidence="4 5">
    <name type="scientific">Hydnomerulius pinastri MD-312</name>
    <dbReference type="NCBI Taxonomy" id="994086"/>
    <lineage>
        <taxon>Eukaryota</taxon>
        <taxon>Fungi</taxon>
        <taxon>Dikarya</taxon>
        <taxon>Basidiomycota</taxon>
        <taxon>Agaricomycotina</taxon>
        <taxon>Agaricomycetes</taxon>
        <taxon>Agaricomycetidae</taxon>
        <taxon>Boletales</taxon>
        <taxon>Boletales incertae sedis</taxon>
        <taxon>Leucogyrophana</taxon>
    </lineage>
</organism>
<evidence type="ECO:0000259" key="3">
    <source>
        <dbReference type="Pfam" id="PF18721"/>
    </source>
</evidence>
<evidence type="ECO:0000313" key="4">
    <source>
        <dbReference type="EMBL" id="KIJ57565.1"/>
    </source>
</evidence>
<dbReference type="OrthoDB" id="2501483at2759"/>
<dbReference type="Pfam" id="PF18718">
    <property type="entry name" value="CxC5"/>
    <property type="match status" value="1"/>
</dbReference>
<sequence length="522" mass="59264">DNSIATLSDPVRHPAVRFTLSHGVLPMHSTSTYCRECHRRYHHNYIVHNGSNSRMYYNGVPAIVQAATHFFIDSQVLELFASAKVFGWYGLRLSSMNCARIYNIALADCHAYIRNNPLAFPSASIDHRPTSWSLSLEMRDVDVLNGFFIYSLLLDRAERRSTLVVPHNTTQKDRINDALIARNKEMEGIGQEAYLHACDRCFIVEDSAGQRRKVQVAVCDGNTIGHPCCARHDCKVPLDNLRQRHCPIHQHFDGSCAVDACGASHSPGFRTCGIKEHRDVEEAYFRPASALFQLRARLKKAGISVATELTDMHDLGEAHETTSTGREGKSEEGNRKLRARFGQRRTHNEQLIMRPCGVILARATFFGSEAVSAVNDFAKAVFPTTSSMPEYFVFDNNCKLRAHQEAIKDMHFSQTGMPVDVFHFNSKHKETDLYCQQHCNPAAFPELIEDGKWRFNTSICEQTNVWLGGYQAVLRDMGMHRYNFYLDEMIKRRNRFVIGELEKKGTITWTVPTEALFPTLPT</sequence>
<proteinExistence type="predicted"/>
<accession>A0A0C2PWR8</accession>
<dbReference type="AlphaFoldDB" id="A0A0C2PWR8"/>
<evidence type="ECO:0000313" key="5">
    <source>
        <dbReference type="Proteomes" id="UP000053820"/>
    </source>
</evidence>
<protein>
    <recommendedName>
        <fullName evidence="6">CxC6 like cysteine cluster associated with KDZ domain-containing protein</fullName>
    </recommendedName>
</protein>
<dbReference type="HOGENOM" id="CLU_004966_4_0_1"/>
<reference evidence="4 5" key="1">
    <citation type="submission" date="2014-04" db="EMBL/GenBank/DDBJ databases">
        <title>Evolutionary Origins and Diversification of the Mycorrhizal Mutualists.</title>
        <authorList>
            <consortium name="DOE Joint Genome Institute"/>
            <consortium name="Mycorrhizal Genomics Consortium"/>
            <person name="Kohler A."/>
            <person name="Kuo A."/>
            <person name="Nagy L.G."/>
            <person name="Floudas D."/>
            <person name="Copeland A."/>
            <person name="Barry K.W."/>
            <person name="Cichocki N."/>
            <person name="Veneault-Fourrey C."/>
            <person name="LaButti K."/>
            <person name="Lindquist E.A."/>
            <person name="Lipzen A."/>
            <person name="Lundell T."/>
            <person name="Morin E."/>
            <person name="Murat C."/>
            <person name="Riley R."/>
            <person name="Ohm R."/>
            <person name="Sun H."/>
            <person name="Tunlid A."/>
            <person name="Henrissat B."/>
            <person name="Grigoriev I.V."/>
            <person name="Hibbett D.S."/>
            <person name="Martin F."/>
        </authorList>
    </citation>
    <scope>NUCLEOTIDE SEQUENCE [LARGE SCALE GENOMIC DNA]</scope>
    <source>
        <strain evidence="4 5">MD-312</strain>
    </source>
</reference>
<keyword evidence="5" id="KW-1185">Reference proteome</keyword>
<dbReference type="Proteomes" id="UP000053820">
    <property type="component" value="Unassembled WGS sequence"/>
</dbReference>
<name>A0A0C2PWR8_9AGAM</name>
<dbReference type="InterPro" id="IPR041539">
    <property type="entry name" value="CxC5"/>
</dbReference>
<feature type="non-terminal residue" evidence="4">
    <location>
        <position position="1"/>
    </location>
</feature>
<feature type="region of interest" description="Disordered" evidence="1">
    <location>
        <begin position="314"/>
        <end position="335"/>
    </location>
</feature>
<feature type="domain" description="CxC6 like cysteine cluster associated with KDZ" evidence="3">
    <location>
        <begin position="218"/>
        <end position="282"/>
    </location>
</feature>
<dbReference type="EMBL" id="KN840265">
    <property type="protein sequence ID" value="KIJ57565.1"/>
    <property type="molecule type" value="Genomic_DNA"/>
</dbReference>
<dbReference type="InterPro" id="IPR040898">
    <property type="entry name" value="CxC6"/>
</dbReference>
<dbReference type="Pfam" id="PF18721">
    <property type="entry name" value="CxC6"/>
    <property type="match status" value="1"/>
</dbReference>
<evidence type="ECO:0000256" key="1">
    <source>
        <dbReference type="SAM" id="MobiDB-lite"/>
    </source>
</evidence>
<gene>
    <name evidence="4" type="ORF">HYDPIDRAFT_104097</name>
</gene>
<evidence type="ECO:0000259" key="2">
    <source>
        <dbReference type="Pfam" id="PF18718"/>
    </source>
</evidence>
<evidence type="ECO:0008006" key="6">
    <source>
        <dbReference type="Google" id="ProtNLM"/>
    </source>
</evidence>